<dbReference type="EC" id="2.3.1.129" evidence="7"/>
<evidence type="ECO:0000256" key="5">
    <source>
        <dbReference type="ARBA" id="ARBA00023315"/>
    </source>
</evidence>
<evidence type="ECO:0000256" key="4">
    <source>
        <dbReference type="ARBA" id="ARBA00023098"/>
    </source>
</evidence>
<dbReference type="PANTHER" id="PTHR43480:SF1">
    <property type="entry name" value="ACYL-[ACYL-CARRIER-PROTEIN]--UDP-N-ACETYLGLUCOSAMINE O-ACYLTRANSFERASE, MITOCHONDRIAL-RELATED"/>
    <property type="match status" value="1"/>
</dbReference>
<feature type="domain" description="UDP N-acetylglucosamine O-acyltransferase C-terminal" evidence="6">
    <location>
        <begin position="173"/>
        <end position="254"/>
    </location>
</feature>
<keyword evidence="3 7" id="KW-0808">Transferase</keyword>
<dbReference type="PIRSF" id="PIRSF000456">
    <property type="entry name" value="UDP-GlcNAc_acltr"/>
    <property type="match status" value="1"/>
</dbReference>
<dbReference type="Pfam" id="PF00132">
    <property type="entry name" value="Hexapep"/>
    <property type="match status" value="2"/>
</dbReference>
<dbReference type="InterPro" id="IPR001451">
    <property type="entry name" value="Hexapep"/>
</dbReference>
<dbReference type="Gene3D" id="2.160.10.10">
    <property type="entry name" value="Hexapeptide repeat proteins"/>
    <property type="match status" value="1"/>
</dbReference>
<gene>
    <name evidence="7" type="primary">lpxA_2</name>
    <name evidence="7" type="ORF">SCABRO_02353</name>
</gene>
<dbReference type="Proteomes" id="UP000030652">
    <property type="component" value="Unassembled WGS sequence"/>
</dbReference>
<accession>A0A0B0EIT3</accession>
<evidence type="ECO:0000256" key="3">
    <source>
        <dbReference type="ARBA" id="ARBA00022679"/>
    </source>
</evidence>
<dbReference type="InterPro" id="IPR011004">
    <property type="entry name" value="Trimer_LpxA-like_sf"/>
</dbReference>
<dbReference type="eggNOG" id="COG1043">
    <property type="taxonomic scope" value="Bacteria"/>
</dbReference>
<dbReference type="SUPFAM" id="SSF51161">
    <property type="entry name" value="Trimeric LpxA-like enzymes"/>
    <property type="match status" value="1"/>
</dbReference>
<dbReference type="Gene3D" id="1.20.1180.10">
    <property type="entry name" value="Udp N-acetylglucosamine O-acyltransferase, C-terminal domain"/>
    <property type="match status" value="1"/>
</dbReference>
<dbReference type="CDD" id="cd03351">
    <property type="entry name" value="LbH_UDP-GlcNAc_AT"/>
    <property type="match status" value="1"/>
</dbReference>
<dbReference type="Pfam" id="PF13720">
    <property type="entry name" value="Acetyltransf_11"/>
    <property type="match status" value="1"/>
</dbReference>
<dbReference type="PANTHER" id="PTHR43480">
    <property type="entry name" value="ACYL-[ACYL-CARRIER-PROTEIN]--UDP-N-ACETYLGLUCOSAMINE O-ACYLTRANSFERASE"/>
    <property type="match status" value="1"/>
</dbReference>
<organism evidence="7 8">
    <name type="scientific">Candidatus Scalindua brodae</name>
    <dbReference type="NCBI Taxonomy" id="237368"/>
    <lineage>
        <taxon>Bacteria</taxon>
        <taxon>Pseudomonadati</taxon>
        <taxon>Planctomycetota</taxon>
        <taxon>Candidatus Brocadiia</taxon>
        <taxon>Candidatus Brocadiales</taxon>
        <taxon>Candidatus Scalinduaceae</taxon>
        <taxon>Candidatus Scalindua</taxon>
    </lineage>
</organism>
<evidence type="ECO:0000256" key="2">
    <source>
        <dbReference type="ARBA" id="ARBA00022556"/>
    </source>
</evidence>
<name>A0A0B0EIT3_9BACT</name>
<sequence>MIHKTAIIDPGAKLGNDVEIGPFTVIESDVTIGDGTVIGPNVSIRPYTSIGPCCNVHAGAVLGGIPQDVNFKGGRSFITIGANCQIREYVTINRGTHTDSVTEIGDDCFLMASSHFGHNVKLGNGVIVANGALLAGYVEIGDQVFISGNCVLHQFVTIGRLAMLGGNCGVSKDIPPFCLVKPLEINRILGLNSVGLRRSTLSEKERQEIKEAFKLLYLSGLNITHALEKIKSAYPSGPASEFSSFIENSKRGICSM</sequence>
<dbReference type="GO" id="GO:0016020">
    <property type="term" value="C:membrane"/>
    <property type="evidence" value="ECO:0007669"/>
    <property type="project" value="GOC"/>
</dbReference>
<comment type="caution">
    <text evidence="7">The sequence shown here is derived from an EMBL/GenBank/DDBJ whole genome shotgun (WGS) entry which is preliminary data.</text>
</comment>
<keyword evidence="4" id="KW-0443">Lipid metabolism</keyword>
<dbReference type="NCBIfam" id="NF003657">
    <property type="entry name" value="PRK05289.1"/>
    <property type="match status" value="1"/>
</dbReference>
<dbReference type="InterPro" id="IPR010137">
    <property type="entry name" value="Lipid_A_LpxA"/>
</dbReference>
<dbReference type="GO" id="GO:0009245">
    <property type="term" value="P:lipid A biosynthetic process"/>
    <property type="evidence" value="ECO:0007669"/>
    <property type="project" value="UniProtKB-KW"/>
</dbReference>
<protein>
    <submittedName>
        <fullName evidence="7">UDP-N-acetylglucosamine acetyltransferase</fullName>
        <ecNumber evidence="7">2.3.1.129</ecNumber>
    </submittedName>
</protein>
<reference evidence="7 8" key="1">
    <citation type="submission" date="2014-10" db="EMBL/GenBank/DDBJ databases">
        <title>Draft genome of anammox bacterium scalindua brodae, obtained using differential coverage binning of sequence data from two enrichment reactors.</title>
        <authorList>
            <person name="Speth D.R."/>
            <person name="Russ L."/>
            <person name="Kartal B."/>
            <person name="Op den Camp H.J."/>
            <person name="Dutilh B.E."/>
            <person name="Jetten M.S."/>
        </authorList>
    </citation>
    <scope>NUCLEOTIDE SEQUENCE [LARGE SCALE GENOMIC DNA]</scope>
    <source>
        <strain evidence="7">RU1</strain>
    </source>
</reference>
<evidence type="ECO:0000256" key="1">
    <source>
        <dbReference type="ARBA" id="ARBA00022516"/>
    </source>
</evidence>
<dbReference type="PATRIC" id="fig|237368.3.peg.2539"/>
<keyword evidence="1" id="KW-0444">Lipid biosynthesis</keyword>
<dbReference type="InterPro" id="IPR037157">
    <property type="entry name" value="Acetyltransf_C_sf"/>
</dbReference>
<evidence type="ECO:0000313" key="8">
    <source>
        <dbReference type="Proteomes" id="UP000030652"/>
    </source>
</evidence>
<dbReference type="GO" id="GO:0008780">
    <property type="term" value="F:acyl-[acyl-carrier-protein]-UDP-N-acetylglucosamine O-acyltransferase activity"/>
    <property type="evidence" value="ECO:0007669"/>
    <property type="project" value="UniProtKB-EC"/>
</dbReference>
<dbReference type="EMBL" id="JRYO01000163">
    <property type="protein sequence ID" value="KHE91916.1"/>
    <property type="molecule type" value="Genomic_DNA"/>
</dbReference>
<keyword evidence="2" id="KW-0441">Lipid A biosynthesis</keyword>
<evidence type="ECO:0000313" key="7">
    <source>
        <dbReference type="EMBL" id="KHE91916.1"/>
    </source>
</evidence>
<dbReference type="InterPro" id="IPR029098">
    <property type="entry name" value="Acetyltransf_C"/>
</dbReference>
<evidence type="ECO:0000259" key="6">
    <source>
        <dbReference type="Pfam" id="PF13720"/>
    </source>
</evidence>
<dbReference type="AlphaFoldDB" id="A0A0B0EIT3"/>
<keyword evidence="5 7" id="KW-0012">Acyltransferase</keyword>
<dbReference type="NCBIfam" id="TIGR01852">
    <property type="entry name" value="lipid_A_lpxA"/>
    <property type="match status" value="1"/>
</dbReference>
<proteinExistence type="predicted"/>